<feature type="transmembrane region" description="Helical" evidence="2">
    <location>
        <begin position="187"/>
        <end position="220"/>
    </location>
</feature>
<accession>A0A0B2RD04</accession>
<reference evidence="4 5" key="2">
    <citation type="submission" date="2018-09" db="EMBL/GenBank/DDBJ databases">
        <title>A high-quality reference genome of wild soybean provides a powerful tool to mine soybean genomes.</title>
        <authorList>
            <person name="Xie M."/>
            <person name="Chung C.Y.L."/>
            <person name="Li M.-W."/>
            <person name="Wong F.-L."/>
            <person name="Chan T.-F."/>
            <person name="Lam H.-M."/>
        </authorList>
    </citation>
    <scope>NUCLEOTIDE SEQUENCE [LARGE SCALE GENOMIC DNA]</scope>
    <source>
        <strain evidence="5">cv. W05</strain>
        <tissue evidence="4">Hypocotyl of etiolated seedlings</tissue>
    </source>
</reference>
<dbReference type="PANTHER" id="PTHR34379:SF15">
    <property type="entry name" value="PROTEIN, PUTATIVE-RELATED"/>
    <property type="match status" value="1"/>
</dbReference>
<evidence type="ECO:0000256" key="1">
    <source>
        <dbReference type="SAM" id="MobiDB-lite"/>
    </source>
</evidence>
<feature type="compositionally biased region" description="Polar residues" evidence="1">
    <location>
        <begin position="156"/>
        <end position="168"/>
    </location>
</feature>
<dbReference type="Proteomes" id="UP000289340">
    <property type="component" value="Chromosome 11"/>
</dbReference>
<dbReference type="Gramene" id="XM_028333506.1">
    <property type="protein sequence ID" value="XP_028189307.1"/>
    <property type="gene ID" value="LOC114375658"/>
</dbReference>
<reference evidence="3" key="1">
    <citation type="submission" date="2014-07" db="EMBL/GenBank/DDBJ databases">
        <title>Identification of a novel salt tolerance gene in wild soybean by whole-genome sequencing.</title>
        <authorList>
            <person name="Lam H.-M."/>
            <person name="Qi X."/>
            <person name="Li M.-W."/>
            <person name="Liu X."/>
            <person name="Xie M."/>
            <person name="Ni M."/>
            <person name="Xu X."/>
        </authorList>
    </citation>
    <scope>NUCLEOTIDE SEQUENCE [LARGE SCALE GENOMIC DNA]</scope>
    <source>
        <tissue evidence="3">Root</tissue>
    </source>
</reference>
<evidence type="ECO:0000313" key="4">
    <source>
        <dbReference type="EMBL" id="RZB79181.1"/>
    </source>
</evidence>
<gene>
    <name evidence="4" type="ORF">D0Y65_029506</name>
    <name evidence="3" type="ORF">glysoja_039154</name>
</gene>
<keyword evidence="2" id="KW-1133">Transmembrane helix</keyword>
<evidence type="ECO:0000256" key="2">
    <source>
        <dbReference type="SAM" id="Phobius"/>
    </source>
</evidence>
<keyword evidence="2" id="KW-0812">Transmembrane</keyword>
<dbReference type="Proteomes" id="UP000053555">
    <property type="component" value="Unassembled WGS sequence"/>
</dbReference>
<protein>
    <submittedName>
        <fullName evidence="3">Uncharacterized protein</fullName>
    </submittedName>
</protein>
<sequence length="236" mass="26801">MATVETKIKGMEIEYPKPKTSLSLCCFGSFHSKTPTRSKHKTKQESGTSSSWFPWQRIRFRVKNSMAKTVPLEGSEFDETDKLKLKLKANKVHSSWCKWKSKSKSDLLNKTLSNSKPSQTPSKSRQNRGNNIEGDRRQQSKSSSSSRKGVPHAVSLPTSKKQNSQTTWKHGKHKQLENAERYNYNPVAAAAASVVVITLVSMIVWGRFCSIICTSAWLYLILQTTWTRRETSQDIM</sequence>
<keyword evidence="5" id="KW-1185">Reference proteome</keyword>
<evidence type="ECO:0000313" key="3">
    <source>
        <dbReference type="EMBL" id="KHN32291.1"/>
    </source>
</evidence>
<name>A0A0B2RD04_GLYSO</name>
<dbReference type="AlphaFoldDB" id="A0A0B2RD04"/>
<dbReference type="EMBL" id="KN650252">
    <property type="protein sequence ID" value="KHN32291.1"/>
    <property type="molecule type" value="Genomic_DNA"/>
</dbReference>
<proteinExistence type="predicted"/>
<feature type="region of interest" description="Disordered" evidence="1">
    <location>
        <begin position="108"/>
        <end position="174"/>
    </location>
</feature>
<evidence type="ECO:0000313" key="5">
    <source>
        <dbReference type="Proteomes" id="UP000289340"/>
    </source>
</evidence>
<keyword evidence="2" id="KW-0472">Membrane</keyword>
<dbReference type="PANTHER" id="PTHR34379">
    <property type="entry name" value="OS07G0553800 PROTEIN"/>
    <property type="match status" value="1"/>
</dbReference>
<feature type="compositionally biased region" description="Polar residues" evidence="1">
    <location>
        <begin position="117"/>
        <end position="130"/>
    </location>
</feature>
<organism evidence="3">
    <name type="scientific">Glycine soja</name>
    <name type="common">Wild soybean</name>
    <dbReference type="NCBI Taxonomy" id="3848"/>
    <lineage>
        <taxon>Eukaryota</taxon>
        <taxon>Viridiplantae</taxon>
        <taxon>Streptophyta</taxon>
        <taxon>Embryophyta</taxon>
        <taxon>Tracheophyta</taxon>
        <taxon>Spermatophyta</taxon>
        <taxon>Magnoliopsida</taxon>
        <taxon>eudicotyledons</taxon>
        <taxon>Gunneridae</taxon>
        <taxon>Pentapetalae</taxon>
        <taxon>rosids</taxon>
        <taxon>fabids</taxon>
        <taxon>Fabales</taxon>
        <taxon>Fabaceae</taxon>
        <taxon>Papilionoideae</taxon>
        <taxon>50 kb inversion clade</taxon>
        <taxon>NPAAA clade</taxon>
        <taxon>indigoferoid/millettioid clade</taxon>
        <taxon>Phaseoleae</taxon>
        <taxon>Glycine</taxon>
        <taxon>Glycine subgen. Soja</taxon>
    </lineage>
</organism>
<dbReference type="EMBL" id="QZWG01000011">
    <property type="protein sequence ID" value="RZB79181.1"/>
    <property type="molecule type" value="Genomic_DNA"/>
</dbReference>
<dbReference type="InterPro" id="IPR040411">
    <property type="entry name" value="At5g23160-like"/>
</dbReference>